<dbReference type="PANTHER" id="PTHR42756">
    <property type="entry name" value="TRANSCRIPTIONAL REGULATOR, MARR"/>
    <property type="match status" value="1"/>
</dbReference>
<proteinExistence type="predicted"/>
<dbReference type="EMBL" id="JAINVV010000004">
    <property type="protein sequence ID" value="MBY8822924.1"/>
    <property type="molecule type" value="Genomic_DNA"/>
</dbReference>
<organism evidence="5 6">
    <name type="scientific">Sphingomonas colocasiae</name>
    <dbReference type="NCBI Taxonomy" id="1848973"/>
    <lineage>
        <taxon>Bacteria</taxon>
        <taxon>Pseudomonadati</taxon>
        <taxon>Pseudomonadota</taxon>
        <taxon>Alphaproteobacteria</taxon>
        <taxon>Sphingomonadales</taxon>
        <taxon>Sphingomonadaceae</taxon>
        <taxon>Sphingomonas</taxon>
    </lineage>
</organism>
<keyword evidence="3" id="KW-0804">Transcription</keyword>
<name>A0ABS7PNN7_9SPHN</name>
<accession>A0ABS7PNN7</accession>
<evidence type="ECO:0000256" key="1">
    <source>
        <dbReference type="ARBA" id="ARBA00023015"/>
    </source>
</evidence>
<keyword evidence="6" id="KW-1185">Reference proteome</keyword>
<keyword evidence="1" id="KW-0805">Transcription regulation</keyword>
<dbReference type="InterPro" id="IPR036390">
    <property type="entry name" value="WH_DNA-bd_sf"/>
</dbReference>
<sequence>MSDPLGFLVSDVSRLLRRSFDEKARTIGVTRPQWRVLTLLARREGINQGGIADLLEVEPITLSRMIDRLQEAGLVERRADPNDRRAWQLFLTDKAAPIIAQLKDYAEELFVDVLDGFSEAEERQLNALLARIHQNLQNLSPRSDECGVRAHG</sequence>
<dbReference type="Pfam" id="PF01047">
    <property type="entry name" value="MarR"/>
    <property type="match status" value="1"/>
</dbReference>
<dbReference type="SUPFAM" id="SSF46785">
    <property type="entry name" value="Winged helix' DNA-binding domain"/>
    <property type="match status" value="1"/>
</dbReference>
<keyword evidence="2" id="KW-0238">DNA-binding</keyword>
<gene>
    <name evidence="5" type="ORF">K7G82_11510</name>
</gene>
<dbReference type="InterPro" id="IPR036388">
    <property type="entry name" value="WH-like_DNA-bd_sf"/>
</dbReference>
<dbReference type="SMART" id="SM00347">
    <property type="entry name" value="HTH_MARR"/>
    <property type="match status" value="1"/>
</dbReference>
<dbReference type="RefSeq" id="WP_222989968.1">
    <property type="nucleotide sequence ID" value="NZ_JAINVV010000004.1"/>
</dbReference>
<dbReference type="PRINTS" id="PR00598">
    <property type="entry name" value="HTHMARR"/>
</dbReference>
<protein>
    <submittedName>
        <fullName evidence="5">MarR family transcriptional regulator</fullName>
    </submittedName>
</protein>
<reference evidence="5 6" key="1">
    <citation type="submission" date="2021-08" db="EMBL/GenBank/DDBJ databases">
        <authorList>
            <person name="Tuo L."/>
        </authorList>
    </citation>
    <scope>NUCLEOTIDE SEQUENCE [LARGE SCALE GENOMIC DNA]</scope>
    <source>
        <strain evidence="5 6">JCM 31229</strain>
    </source>
</reference>
<dbReference type="InterPro" id="IPR000835">
    <property type="entry name" value="HTH_MarR-typ"/>
</dbReference>
<dbReference type="Proteomes" id="UP000706039">
    <property type="component" value="Unassembled WGS sequence"/>
</dbReference>
<evidence type="ECO:0000313" key="5">
    <source>
        <dbReference type="EMBL" id="MBY8822924.1"/>
    </source>
</evidence>
<comment type="caution">
    <text evidence="5">The sequence shown here is derived from an EMBL/GenBank/DDBJ whole genome shotgun (WGS) entry which is preliminary data.</text>
</comment>
<evidence type="ECO:0000259" key="4">
    <source>
        <dbReference type="PROSITE" id="PS50995"/>
    </source>
</evidence>
<dbReference type="PANTHER" id="PTHR42756:SF1">
    <property type="entry name" value="TRANSCRIPTIONAL REPRESSOR OF EMRAB OPERON"/>
    <property type="match status" value="1"/>
</dbReference>
<dbReference type="Gene3D" id="1.10.10.10">
    <property type="entry name" value="Winged helix-like DNA-binding domain superfamily/Winged helix DNA-binding domain"/>
    <property type="match status" value="1"/>
</dbReference>
<dbReference type="PROSITE" id="PS50995">
    <property type="entry name" value="HTH_MARR_2"/>
    <property type="match status" value="1"/>
</dbReference>
<evidence type="ECO:0000256" key="2">
    <source>
        <dbReference type="ARBA" id="ARBA00023125"/>
    </source>
</evidence>
<feature type="domain" description="HTH marR-type" evidence="4">
    <location>
        <begin position="2"/>
        <end position="134"/>
    </location>
</feature>
<evidence type="ECO:0000256" key="3">
    <source>
        <dbReference type="ARBA" id="ARBA00023163"/>
    </source>
</evidence>
<evidence type="ECO:0000313" key="6">
    <source>
        <dbReference type="Proteomes" id="UP000706039"/>
    </source>
</evidence>